<feature type="transmembrane region" description="Helical" evidence="1">
    <location>
        <begin position="12"/>
        <end position="32"/>
    </location>
</feature>
<evidence type="ECO:0000256" key="1">
    <source>
        <dbReference type="SAM" id="Phobius"/>
    </source>
</evidence>
<gene>
    <name evidence="2" type="ORF">NCTC503_02512</name>
</gene>
<keyword evidence="1" id="KW-0472">Membrane</keyword>
<accession>A0A4U9RU87</accession>
<proteinExistence type="predicted"/>
<dbReference type="KEGG" id="hhw:NCTC503_02512"/>
<dbReference type="RefSeq" id="WP_138211013.1">
    <property type="nucleotide sequence ID" value="NZ_LR590481.1"/>
</dbReference>
<name>A0A4U9RU87_HATHI</name>
<evidence type="ECO:0000313" key="3">
    <source>
        <dbReference type="Proteomes" id="UP000308489"/>
    </source>
</evidence>
<evidence type="ECO:0000313" key="2">
    <source>
        <dbReference type="EMBL" id="VTQ95378.1"/>
    </source>
</evidence>
<dbReference type="OrthoDB" id="1685240at2"/>
<protein>
    <submittedName>
        <fullName evidence="2">Spore cortex biosynthesis protein YabQ</fullName>
    </submittedName>
</protein>
<feature type="transmembrane region" description="Helical" evidence="1">
    <location>
        <begin position="72"/>
        <end position="97"/>
    </location>
</feature>
<dbReference type="AlphaFoldDB" id="A0A4U9RU87"/>
<feature type="transmembrane region" description="Helical" evidence="1">
    <location>
        <begin position="103"/>
        <end position="124"/>
    </location>
</feature>
<feature type="transmembrane region" description="Helical" evidence="1">
    <location>
        <begin position="44"/>
        <end position="65"/>
    </location>
</feature>
<dbReference type="Pfam" id="PF09578">
    <property type="entry name" value="Spore_YabQ"/>
    <property type="match status" value="1"/>
</dbReference>
<keyword evidence="3" id="KW-1185">Reference proteome</keyword>
<reference evidence="2 3" key="1">
    <citation type="submission" date="2019-05" db="EMBL/GenBank/DDBJ databases">
        <authorList>
            <consortium name="Pathogen Informatics"/>
        </authorList>
    </citation>
    <scope>NUCLEOTIDE SEQUENCE [LARGE SCALE GENOMIC DNA]</scope>
    <source>
        <strain evidence="2 3">NCTC503</strain>
    </source>
</reference>
<keyword evidence="1" id="KW-1133">Transmembrane helix</keyword>
<dbReference type="NCBIfam" id="TIGR02893">
    <property type="entry name" value="spore_yabQ"/>
    <property type="match status" value="1"/>
</dbReference>
<sequence>MLFPIDFQLRLFIFSILAGFLTGTLFDIYRLIRGVSHPGNIVTIIQDTLFWIFTSILVFIFLLYTNYAYVSIYIYILIFIGILVYLKFLSDLCILILYNLNKFLFTSIRIFIKHLMFPVSILIYKLKKSFKN</sequence>
<dbReference type="Proteomes" id="UP000308489">
    <property type="component" value="Chromosome 1"/>
</dbReference>
<keyword evidence="1" id="KW-0812">Transmembrane</keyword>
<dbReference type="InterPro" id="IPR019074">
    <property type="entry name" value="YabQ"/>
</dbReference>
<dbReference type="EMBL" id="LR590481">
    <property type="protein sequence ID" value="VTQ95378.1"/>
    <property type="molecule type" value="Genomic_DNA"/>
</dbReference>
<organism evidence="2 3">
    <name type="scientific">Hathewaya histolytica</name>
    <name type="common">Clostridium histolyticum</name>
    <dbReference type="NCBI Taxonomy" id="1498"/>
    <lineage>
        <taxon>Bacteria</taxon>
        <taxon>Bacillati</taxon>
        <taxon>Bacillota</taxon>
        <taxon>Clostridia</taxon>
        <taxon>Eubacteriales</taxon>
        <taxon>Clostridiaceae</taxon>
        <taxon>Hathewaya</taxon>
    </lineage>
</organism>